<dbReference type="OrthoDB" id="4473401at2759"/>
<dbReference type="SUPFAM" id="SSF57256">
    <property type="entry name" value="Elafin-like"/>
    <property type="match status" value="4"/>
</dbReference>
<feature type="domain" description="WAP" evidence="2">
    <location>
        <begin position="178"/>
        <end position="226"/>
    </location>
</feature>
<dbReference type="GeneID" id="121398178"/>
<dbReference type="InterPro" id="IPR050514">
    <property type="entry name" value="WAP_four-disulfide_core"/>
</dbReference>
<feature type="domain" description="WAP" evidence="2">
    <location>
        <begin position="85"/>
        <end position="133"/>
    </location>
</feature>
<feature type="transmembrane region" description="Helical" evidence="1">
    <location>
        <begin position="12"/>
        <end position="31"/>
    </location>
</feature>
<dbReference type="PANTHER" id="PTHR19441:SF98">
    <property type="entry name" value="WAP DOMAIN-CONTAINING PROTEIN"/>
    <property type="match status" value="1"/>
</dbReference>
<evidence type="ECO:0000259" key="2">
    <source>
        <dbReference type="PROSITE" id="PS51390"/>
    </source>
</evidence>
<keyword evidence="3" id="KW-1185">Reference proteome</keyword>
<evidence type="ECO:0000313" key="3">
    <source>
        <dbReference type="Proteomes" id="UP000186698"/>
    </source>
</evidence>
<dbReference type="Proteomes" id="UP000186698">
    <property type="component" value="Chromosome 9_10L"/>
</dbReference>
<dbReference type="PANTHER" id="PTHR19441">
    <property type="entry name" value="WHEY ACDIC PROTEIN WAP"/>
    <property type="match status" value="1"/>
</dbReference>
<keyword evidence="1" id="KW-0812">Transmembrane</keyword>
<dbReference type="SMART" id="SM00217">
    <property type="entry name" value="WAP"/>
    <property type="match status" value="4"/>
</dbReference>
<gene>
    <name evidence="4" type="primary">LOC121398178</name>
</gene>
<dbReference type="GO" id="GO:0019731">
    <property type="term" value="P:antibacterial humoral response"/>
    <property type="evidence" value="ECO:0000318"/>
    <property type="project" value="GO_Central"/>
</dbReference>
<dbReference type="InterPro" id="IPR036645">
    <property type="entry name" value="Elafin-like_sf"/>
</dbReference>
<accession>A0A8J1LTP6</accession>
<protein>
    <submittedName>
        <fullName evidence="4">Perlwapin-like isoform X1</fullName>
    </submittedName>
</protein>
<sequence length="230" mass="25001">MNHPSTAQTDLIMIAGQICVFGLLLCTAVLSTSVPAGRPGKCPPERLLAHNDFSKSKRCESDYNCEGNKKCCMDNGKKICKPPAQAGKPGHCPPERFLAETYFFGKICESDSNCEGKQKCCMDNGDKFCKSPAQERPGTCPYGTNLPRATDFCTSDSECADGSKCCFNDGGKTCLPFVKEKMGSCPPRNIIYCFVPVRNTCTSDSTCPGDYKCCPSGCHRECLKGRYLSP</sequence>
<feature type="domain" description="WAP" evidence="2">
    <location>
        <begin position="35"/>
        <end position="84"/>
    </location>
</feature>
<dbReference type="AlphaFoldDB" id="A0A8J1LTP6"/>
<dbReference type="InterPro" id="IPR008197">
    <property type="entry name" value="WAP_dom"/>
</dbReference>
<dbReference type="Pfam" id="PF00095">
    <property type="entry name" value="WAP"/>
    <property type="match status" value="4"/>
</dbReference>
<dbReference type="GO" id="GO:0045087">
    <property type="term" value="P:innate immune response"/>
    <property type="evidence" value="ECO:0000318"/>
    <property type="project" value="GO_Central"/>
</dbReference>
<dbReference type="PROSITE" id="PS51390">
    <property type="entry name" value="WAP"/>
    <property type="match status" value="3"/>
</dbReference>
<evidence type="ECO:0000256" key="1">
    <source>
        <dbReference type="SAM" id="Phobius"/>
    </source>
</evidence>
<dbReference type="PRINTS" id="PR00003">
    <property type="entry name" value="4DISULPHCORE"/>
</dbReference>
<keyword evidence="1" id="KW-0472">Membrane</keyword>
<dbReference type="GO" id="GO:0005615">
    <property type="term" value="C:extracellular space"/>
    <property type="evidence" value="ECO:0000318"/>
    <property type="project" value="GO_Central"/>
</dbReference>
<evidence type="ECO:0000313" key="4">
    <source>
        <dbReference type="RefSeq" id="XP_041432928.1"/>
    </source>
</evidence>
<dbReference type="KEGG" id="xla:121398178"/>
<dbReference type="GO" id="GO:0004867">
    <property type="term" value="F:serine-type endopeptidase inhibitor activity"/>
    <property type="evidence" value="ECO:0000318"/>
    <property type="project" value="GO_Central"/>
</dbReference>
<dbReference type="RefSeq" id="XP_041432928.1">
    <property type="nucleotide sequence ID" value="XM_041576994.1"/>
</dbReference>
<name>A0A8J1LTP6_XENLA</name>
<keyword evidence="1" id="KW-1133">Transmembrane helix</keyword>
<organism evidence="3 4">
    <name type="scientific">Xenopus laevis</name>
    <name type="common">African clawed frog</name>
    <dbReference type="NCBI Taxonomy" id="8355"/>
    <lineage>
        <taxon>Eukaryota</taxon>
        <taxon>Metazoa</taxon>
        <taxon>Chordata</taxon>
        <taxon>Craniata</taxon>
        <taxon>Vertebrata</taxon>
        <taxon>Euteleostomi</taxon>
        <taxon>Amphibia</taxon>
        <taxon>Batrachia</taxon>
        <taxon>Anura</taxon>
        <taxon>Pipoidea</taxon>
        <taxon>Pipidae</taxon>
        <taxon>Xenopodinae</taxon>
        <taxon>Xenopus</taxon>
        <taxon>Xenopus</taxon>
    </lineage>
</organism>
<proteinExistence type="predicted"/>
<reference evidence="4" key="1">
    <citation type="submission" date="2025-08" db="UniProtKB">
        <authorList>
            <consortium name="RefSeq"/>
        </authorList>
    </citation>
    <scope>IDENTIFICATION</scope>
    <source>
        <strain evidence="4">J_2021</strain>
        <tissue evidence="4">Erythrocytes</tissue>
    </source>
</reference>
<dbReference type="Gene3D" id="4.10.75.10">
    <property type="entry name" value="Elafin-like"/>
    <property type="match status" value="4"/>
</dbReference>